<evidence type="ECO:0000256" key="1">
    <source>
        <dbReference type="SAM" id="SignalP"/>
    </source>
</evidence>
<dbReference type="Pfam" id="PF07510">
    <property type="entry name" value="GmrSD_C"/>
    <property type="match status" value="1"/>
</dbReference>
<feature type="signal peptide" evidence="1">
    <location>
        <begin position="1"/>
        <end position="28"/>
    </location>
</feature>
<keyword evidence="3" id="KW-0255">Endonuclease</keyword>
<dbReference type="RefSeq" id="WP_094102426.1">
    <property type="nucleotide sequence ID" value="NZ_MPOH02000003.1"/>
</dbReference>
<protein>
    <submittedName>
        <fullName evidence="3">HNH endonuclease</fullName>
    </submittedName>
</protein>
<accession>A0A1V6MYS2</accession>
<keyword evidence="3" id="KW-0540">Nuclease</keyword>
<feature type="domain" description="GmrSD restriction endonucleases C-terminal" evidence="2">
    <location>
        <begin position="101"/>
        <end position="206"/>
    </location>
</feature>
<proteinExistence type="predicted"/>
<dbReference type="PANTHER" id="PTHR24094">
    <property type="entry name" value="SECRETED PROTEIN"/>
    <property type="match status" value="1"/>
</dbReference>
<dbReference type="AlphaFoldDB" id="A0A1V6MYS2"/>
<evidence type="ECO:0000259" key="2">
    <source>
        <dbReference type="Pfam" id="PF07510"/>
    </source>
</evidence>
<keyword evidence="1" id="KW-0732">Signal</keyword>
<sequence length="223" mass="23902">MRPTRAAVAAAAVFSVLAALFTPATAHAAAPGDTVTLPVDDALAALPVRDEDRTGYERTKFRHWTDADHDGCSTRNEVLLEEAVTAPEQGTRCLLAGGSWYSPYDDTYFTVARALDIDHMVPLAEAWGSGASGWSAGEREAYANDLGDTRALIAVSAASNRSKADQDPATWQPPATGYRCTYATDWIAVKTRWGLAIDTTEQGALTSILVDCPNTPIEVTRAR</sequence>
<dbReference type="OrthoDB" id="5196645at2"/>
<reference evidence="4" key="1">
    <citation type="submission" date="2016-11" db="EMBL/GenBank/DDBJ databases">
        <authorList>
            <person name="Schniete J.K."/>
            <person name="Salih T."/>
            <person name="Algora Gallardo L."/>
            <person name="Martinez Fernandez S."/>
            <person name="Herron P.R."/>
        </authorList>
    </citation>
    <scope>NUCLEOTIDE SEQUENCE [LARGE SCALE GENOMIC DNA]</scope>
    <source>
        <strain evidence="4">DSM 41896</strain>
    </source>
</reference>
<dbReference type="GO" id="GO:0004519">
    <property type="term" value="F:endonuclease activity"/>
    <property type="evidence" value="ECO:0007669"/>
    <property type="project" value="UniProtKB-KW"/>
</dbReference>
<evidence type="ECO:0000313" key="3">
    <source>
        <dbReference type="EMBL" id="OQD57532.1"/>
    </source>
</evidence>
<dbReference type="PANTHER" id="PTHR24094:SF15">
    <property type="entry name" value="AMP-DEPENDENT SYNTHETASE_LIGASE DOMAIN-CONTAINING PROTEIN-RELATED"/>
    <property type="match status" value="1"/>
</dbReference>
<name>A0A1V6MYS2_9ACTN</name>
<keyword evidence="3" id="KW-0378">Hydrolase</keyword>
<evidence type="ECO:0000313" key="4">
    <source>
        <dbReference type="Proteomes" id="UP000184286"/>
    </source>
</evidence>
<gene>
    <name evidence="3" type="ORF">BM536_001905</name>
</gene>
<organism evidence="3 4">
    <name type="scientific">Streptomyces phaeoluteigriseus</name>
    <dbReference type="NCBI Taxonomy" id="114686"/>
    <lineage>
        <taxon>Bacteria</taxon>
        <taxon>Bacillati</taxon>
        <taxon>Actinomycetota</taxon>
        <taxon>Actinomycetes</taxon>
        <taxon>Kitasatosporales</taxon>
        <taxon>Streptomycetaceae</taxon>
        <taxon>Streptomyces</taxon>
        <taxon>Streptomyces aurantiacus group</taxon>
    </lineage>
</organism>
<feature type="chain" id="PRO_5012189979" evidence="1">
    <location>
        <begin position="29"/>
        <end position="223"/>
    </location>
</feature>
<comment type="caution">
    <text evidence="3">The sequence shown here is derived from an EMBL/GenBank/DDBJ whole genome shotgun (WGS) entry which is preliminary data.</text>
</comment>
<dbReference type="EMBL" id="MPOH02000003">
    <property type="protein sequence ID" value="OQD57532.1"/>
    <property type="molecule type" value="Genomic_DNA"/>
</dbReference>
<dbReference type="STRING" id="114686.BM536_001905"/>
<reference evidence="3 4" key="2">
    <citation type="submission" date="2017-02" db="EMBL/GenBank/DDBJ databases">
        <title>Draft genome sequence of Streptomyces phaeoluteigriseus type strain DSM41896.</title>
        <authorList>
            <person name="Salih T.S."/>
            <person name="Algora Gallardo L."/>
            <person name="Melo Santos T."/>
            <person name="Filgueira Martinez S."/>
            <person name="Herron P.R."/>
        </authorList>
    </citation>
    <scope>NUCLEOTIDE SEQUENCE [LARGE SCALE GENOMIC DNA]</scope>
    <source>
        <strain evidence="3 4">DSM 41896</strain>
    </source>
</reference>
<dbReference type="Proteomes" id="UP000184286">
    <property type="component" value="Unassembled WGS sequence"/>
</dbReference>
<dbReference type="InterPro" id="IPR011089">
    <property type="entry name" value="GmrSD_C"/>
</dbReference>